<dbReference type="Proteomes" id="UP000318242">
    <property type="component" value="Unassembled WGS sequence"/>
</dbReference>
<gene>
    <name evidence="3" type="ORF">VCO01S_12960</name>
</gene>
<name>A0A4Y3IKS0_9VIBR</name>
<keyword evidence="4" id="KW-1185">Reference proteome</keyword>
<keyword evidence="1" id="KW-0812">Transmembrane</keyword>
<reference evidence="3 4" key="1">
    <citation type="submission" date="2019-06" db="EMBL/GenBank/DDBJ databases">
        <title>Whole genome shotgun sequence of Vibrio comitans NBRC 102076.</title>
        <authorList>
            <person name="Hosoyama A."/>
            <person name="Uohara A."/>
            <person name="Ohji S."/>
            <person name="Ichikawa N."/>
        </authorList>
    </citation>
    <scope>NUCLEOTIDE SEQUENCE [LARGE SCALE GENOMIC DNA]</scope>
    <source>
        <strain evidence="3 4">NBRC 102076</strain>
    </source>
</reference>
<sequence length="81" mass="8708">MDLLPSARKSTVQPDGVLESVSYSWWNGEEVYLALGATIFISLAFSIALASTAKLINAITMSLTKERQGLLVLTIHLDGLG</sequence>
<keyword evidence="1" id="KW-0472">Membrane</keyword>
<dbReference type="Pfam" id="PF06251">
    <property type="entry name" value="Caps_syn_GfcC_C"/>
    <property type="match status" value="1"/>
</dbReference>
<organism evidence="3 4">
    <name type="scientific">Vibrio comitans NBRC 102076</name>
    <dbReference type="NCBI Taxonomy" id="1219078"/>
    <lineage>
        <taxon>Bacteria</taxon>
        <taxon>Pseudomonadati</taxon>
        <taxon>Pseudomonadota</taxon>
        <taxon>Gammaproteobacteria</taxon>
        <taxon>Vibrionales</taxon>
        <taxon>Vibrionaceae</taxon>
        <taxon>Vibrio</taxon>
    </lineage>
</organism>
<feature type="domain" description="Capsule biosynthesis GfcC-like C-terminal" evidence="2">
    <location>
        <begin position="11"/>
        <end position="64"/>
    </location>
</feature>
<dbReference type="RefSeq" id="WP_244311364.1">
    <property type="nucleotide sequence ID" value="NZ_BJLH01000005.1"/>
</dbReference>
<protein>
    <recommendedName>
        <fullName evidence="2">Capsule biosynthesis GfcC-like C-terminal domain-containing protein</fullName>
    </recommendedName>
</protein>
<keyword evidence="1" id="KW-1133">Transmembrane helix</keyword>
<evidence type="ECO:0000313" key="3">
    <source>
        <dbReference type="EMBL" id="GEA60103.1"/>
    </source>
</evidence>
<dbReference type="AlphaFoldDB" id="A0A4Y3IKS0"/>
<evidence type="ECO:0000256" key="1">
    <source>
        <dbReference type="SAM" id="Phobius"/>
    </source>
</evidence>
<feature type="transmembrane region" description="Helical" evidence="1">
    <location>
        <begin position="31"/>
        <end position="56"/>
    </location>
</feature>
<accession>A0A4Y3IKS0</accession>
<dbReference type="Gene3D" id="3.10.560.10">
    <property type="entry name" value="Outer membrane lipoprotein wza domain like"/>
    <property type="match status" value="1"/>
</dbReference>
<evidence type="ECO:0000313" key="4">
    <source>
        <dbReference type="Proteomes" id="UP000318242"/>
    </source>
</evidence>
<evidence type="ECO:0000259" key="2">
    <source>
        <dbReference type="Pfam" id="PF06251"/>
    </source>
</evidence>
<comment type="caution">
    <text evidence="3">The sequence shown here is derived from an EMBL/GenBank/DDBJ whole genome shotgun (WGS) entry which is preliminary data.</text>
</comment>
<dbReference type="InterPro" id="IPR010425">
    <property type="entry name" value="Caps_synth_GfcC-like_C"/>
</dbReference>
<proteinExistence type="predicted"/>
<dbReference type="EMBL" id="BJLH01000005">
    <property type="protein sequence ID" value="GEA60103.1"/>
    <property type="molecule type" value="Genomic_DNA"/>
</dbReference>